<evidence type="ECO:0000313" key="1">
    <source>
        <dbReference type="EMBL" id="ROO25326.1"/>
    </source>
</evidence>
<dbReference type="InterPro" id="IPR021660">
    <property type="entry name" value="DUF3253"/>
</dbReference>
<organism evidence="1 2">
    <name type="scientific">Salinisphaera orenii MK-B5</name>
    <dbReference type="NCBI Taxonomy" id="856730"/>
    <lineage>
        <taxon>Bacteria</taxon>
        <taxon>Pseudomonadati</taxon>
        <taxon>Pseudomonadota</taxon>
        <taxon>Gammaproteobacteria</taxon>
        <taxon>Salinisphaerales</taxon>
        <taxon>Salinisphaeraceae</taxon>
        <taxon>Salinisphaera</taxon>
    </lineage>
</organism>
<protein>
    <submittedName>
        <fullName evidence="1">S-adenosylmethionine tRNA ribosyltransferase</fullName>
    </submittedName>
</protein>
<gene>
    <name evidence="1" type="ORF">SAOR_12275</name>
</gene>
<dbReference type="EMBL" id="AYKH01000034">
    <property type="protein sequence ID" value="ROO25326.1"/>
    <property type="molecule type" value="Genomic_DNA"/>
</dbReference>
<dbReference type="InterPro" id="IPR036388">
    <property type="entry name" value="WH-like_DNA-bd_sf"/>
</dbReference>
<dbReference type="Gene3D" id="1.10.10.10">
    <property type="entry name" value="Winged helix-like DNA-binding domain superfamily/Winged helix DNA-binding domain"/>
    <property type="match status" value="1"/>
</dbReference>
<name>A0A423PIL7_9GAMM</name>
<accession>A0A423PIL7</accession>
<sequence length="88" mass="9371">MSDGPDAETIVAAMRALLDAREAGRTVCPSEVARRLAGGNDGDWRALMPAVRRVAAERARAGELVVTQRGRAVDALRARGPIRIGYAD</sequence>
<dbReference type="InterPro" id="IPR036390">
    <property type="entry name" value="WH_DNA-bd_sf"/>
</dbReference>
<dbReference type="AlphaFoldDB" id="A0A423PIL7"/>
<reference evidence="1 2" key="1">
    <citation type="submission" date="2013-10" db="EMBL/GenBank/DDBJ databases">
        <title>Salinisphaera orenii MK-B5 Genome Sequencing.</title>
        <authorList>
            <person name="Lai Q."/>
            <person name="Li C."/>
            <person name="Shao Z."/>
        </authorList>
    </citation>
    <scope>NUCLEOTIDE SEQUENCE [LARGE SCALE GENOMIC DNA]</scope>
    <source>
        <strain evidence="1 2">MK-B5</strain>
    </source>
</reference>
<comment type="caution">
    <text evidence="1">The sequence shown here is derived from an EMBL/GenBank/DDBJ whole genome shotgun (WGS) entry which is preliminary data.</text>
</comment>
<proteinExistence type="predicted"/>
<keyword evidence="1" id="KW-0808">Transferase</keyword>
<dbReference type="Proteomes" id="UP000283993">
    <property type="component" value="Unassembled WGS sequence"/>
</dbReference>
<dbReference type="RefSeq" id="WP_123631693.1">
    <property type="nucleotide sequence ID" value="NZ_AYKH01000034.1"/>
</dbReference>
<dbReference type="GO" id="GO:0016740">
    <property type="term" value="F:transferase activity"/>
    <property type="evidence" value="ECO:0007669"/>
    <property type="project" value="UniProtKB-KW"/>
</dbReference>
<evidence type="ECO:0000313" key="2">
    <source>
        <dbReference type="Proteomes" id="UP000283993"/>
    </source>
</evidence>
<dbReference type="SUPFAM" id="SSF46785">
    <property type="entry name" value="Winged helix' DNA-binding domain"/>
    <property type="match status" value="1"/>
</dbReference>
<dbReference type="Pfam" id="PF11625">
    <property type="entry name" value="DUF3253"/>
    <property type="match status" value="1"/>
</dbReference>
<keyword evidence="2" id="KW-1185">Reference proteome</keyword>